<dbReference type="SUPFAM" id="SSF54928">
    <property type="entry name" value="RNA-binding domain, RBD"/>
    <property type="match status" value="1"/>
</dbReference>
<feature type="region of interest" description="Disordered" evidence="2">
    <location>
        <begin position="248"/>
        <end position="278"/>
    </location>
</feature>
<feature type="domain" description="RRM" evidence="3">
    <location>
        <begin position="122"/>
        <end position="202"/>
    </location>
</feature>
<sequence length="278" mass="28940">MSLSLAERLGIPASKTRGGASGSQKSPYDRPPSPPRNIDDQWKHDKFAEVNDIAGGPLGARLFSSAARPGASTAGKTRLAVDSARLIRALGEANARNGNEGRPAPLSRTPSGLEIRGASSGTTVEVRELVPGTTSADVKEIFQQHGEILSHKEVKPLPADHTPDSVTVRLKFATQKAAEAAVEAFNGQKADGRVLSVKICDTSFAQVAATLLSGGKIDKSVDILAQPESSSKMYSDALVNDPGAVVLTRPAMSGGRGGRGGGRRPRGRGIRGSGMDVD</sequence>
<dbReference type="SMART" id="SM00360">
    <property type="entry name" value="RRM"/>
    <property type="match status" value="1"/>
</dbReference>
<dbReference type="InterPro" id="IPR012677">
    <property type="entry name" value="Nucleotide-bd_a/b_plait_sf"/>
</dbReference>
<proteinExistence type="predicted"/>
<evidence type="ECO:0000313" key="4">
    <source>
        <dbReference type="EMBL" id="KAB5591017.1"/>
    </source>
</evidence>
<comment type="caution">
    <text evidence="4">The sequence shown here is derived from an EMBL/GenBank/DDBJ whole genome shotgun (WGS) entry which is preliminary data.</text>
</comment>
<dbReference type="Gene3D" id="3.30.70.330">
    <property type="match status" value="1"/>
</dbReference>
<keyword evidence="1" id="KW-0694">RNA-binding</keyword>
<dbReference type="CDD" id="cd00590">
    <property type="entry name" value="RRM_SF"/>
    <property type="match status" value="1"/>
</dbReference>
<dbReference type="OrthoDB" id="6159137at2759"/>
<dbReference type="InterPro" id="IPR035979">
    <property type="entry name" value="RBD_domain_sf"/>
</dbReference>
<organism evidence="4 5">
    <name type="scientific">Ceratobasidium theobromae</name>
    <dbReference type="NCBI Taxonomy" id="1582974"/>
    <lineage>
        <taxon>Eukaryota</taxon>
        <taxon>Fungi</taxon>
        <taxon>Dikarya</taxon>
        <taxon>Basidiomycota</taxon>
        <taxon>Agaricomycotina</taxon>
        <taxon>Agaricomycetes</taxon>
        <taxon>Cantharellales</taxon>
        <taxon>Ceratobasidiaceae</taxon>
        <taxon>Ceratobasidium</taxon>
    </lineage>
</organism>
<dbReference type="PROSITE" id="PS50102">
    <property type="entry name" value="RRM"/>
    <property type="match status" value="1"/>
</dbReference>
<dbReference type="Pfam" id="PF00076">
    <property type="entry name" value="RRM_1"/>
    <property type="match status" value="1"/>
</dbReference>
<evidence type="ECO:0000256" key="1">
    <source>
        <dbReference type="PROSITE-ProRule" id="PRU00176"/>
    </source>
</evidence>
<evidence type="ECO:0000259" key="3">
    <source>
        <dbReference type="PROSITE" id="PS50102"/>
    </source>
</evidence>
<accession>A0A5N5QIA5</accession>
<dbReference type="EMBL" id="SSOP01000129">
    <property type="protein sequence ID" value="KAB5591017.1"/>
    <property type="molecule type" value="Genomic_DNA"/>
</dbReference>
<feature type="region of interest" description="Disordered" evidence="2">
    <location>
        <begin position="1"/>
        <end position="44"/>
    </location>
</feature>
<dbReference type="GO" id="GO:0003723">
    <property type="term" value="F:RNA binding"/>
    <property type="evidence" value="ECO:0007669"/>
    <property type="project" value="UniProtKB-UniRule"/>
</dbReference>
<protein>
    <submittedName>
        <fullName evidence="4">RNA recognition motif protein</fullName>
    </submittedName>
</protein>
<gene>
    <name evidence="4" type="ORF">CTheo_5545</name>
</gene>
<feature type="region of interest" description="Disordered" evidence="2">
    <location>
        <begin position="92"/>
        <end position="120"/>
    </location>
</feature>
<dbReference type="Proteomes" id="UP000383932">
    <property type="component" value="Unassembled WGS sequence"/>
</dbReference>
<evidence type="ECO:0000256" key="2">
    <source>
        <dbReference type="SAM" id="MobiDB-lite"/>
    </source>
</evidence>
<keyword evidence="5" id="KW-1185">Reference proteome</keyword>
<evidence type="ECO:0000313" key="5">
    <source>
        <dbReference type="Proteomes" id="UP000383932"/>
    </source>
</evidence>
<name>A0A5N5QIA5_9AGAM</name>
<dbReference type="InterPro" id="IPR000504">
    <property type="entry name" value="RRM_dom"/>
</dbReference>
<reference evidence="4 5" key="1">
    <citation type="journal article" date="2019" name="Fungal Biol. Biotechnol.">
        <title>Draft genome sequence of fastidious pathogen Ceratobasidium theobromae, which causes vascular-streak dieback in Theobroma cacao.</title>
        <authorList>
            <person name="Ali S.S."/>
            <person name="Asman A."/>
            <person name="Shao J."/>
            <person name="Firmansyah A.P."/>
            <person name="Susilo A.W."/>
            <person name="Rosmana A."/>
            <person name="McMahon P."/>
            <person name="Junaid M."/>
            <person name="Guest D."/>
            <person name="Kheng T.Y."/>
            <person name="Meinhardt L.W."/>
            <person name="Bailey B.A."/>
        </authorList>
    </citation>
    <scope>NUCLEOTIDE SEQUENCE [LARGE SCALE GENOMIC DNA]</scope>
    <source>
        <strain evidence="4 5">CT2</strain>
    </source>
</reference>
<dbReference type="AlphaFoldDB" id="A0A5N5QIA5"/>